<evidence type="ECO:0000313" key="3">
    <source>
        <dbReference type="Proteomes" id="UP000198372"/>
    </source>
</evidence>
<dbReference type="AlphaFoldDB" id="A0A238FFC0"/>
<proteinExistence type="predicted"/>
<organism evidence="2 3">
    <name type="scientific">Microbotryum intermedium</name>
    <dbReference type="NCBI Taxonomy" id="269621"/>
    <lineage>
        <taxon>Eukaryota</taxon>
        <taxon>Fungi</taxon>
        <taxon>Dikarya</taxon>
        <taxon>Basidiomycota</taxon>
        <taxon>Pucciniomycotina</taxon>
        <taxon>Microbotryomycetes</taxon>
        <taxon>Microbotryales</taxon>
        <taxon>Microbotryaceae</taxon>
        <taxon>Microbotryum</taxon>
    </lineage>
</organism>
<feature type="region of interest" description="Disordered" evidence="1">
    <location>
        <begin position="244"/>
        <end position="283"/>
    </location>
</feature>
<feature type="compositionally biased region" description="Acidic residues" evidence="1">
    <location>
        <begin position="38"/>
        <end position="47"/>
    </location>
</feature>
<keyword evidence="3" id="KW-1185">Reference proteome</keyword>
<reference evidence="3" key="1">
    <citation type="submission" date="2016-09" db="EMBL/GenBank/DDBJ databases">
        <authorList>
            <person name="Jeantristanb JTB J.-T."/>
            <person name="Ricardo R."/>
        </authorList>
    </citation>
    <scope>NUCLEOTIDE SEQUENCE [LARGE SCALE GENOMIC DNA]</scope>
</reference>
<evidence type="ECO:0000313" key="2">
    <source>
        <dbReference type="EMBL" id="SCV69786.1"/>
    </source>
</evidence>
<feature type="region of interest" description="Disordered" evidence="1">
    <location>
        <begin position="64"/>
        <end position="90"/>
    </location>
</feature>
<feature type="compositionally biased region" description="Low complexity" evidence="1">
    <location>
        <begin position="244"/>
        <end position="259"/>
    </location>
</feature>
<dbReference type="EMBL" id="FMSP01000005">
    <property type="protein sequence ID" value="SCV69786.1"/>
    <property type="molecule type" value="Genomic_DNA"/>
</dbReference>
<gene>
    <name evidence="2" type="ORF">BQ2448_1180</name>
</gene>
<sequence>MLYHISQQQRLALGRRQKRLAALNTEEGVGAAALNEPDPTDEGEDDPQLVQAKDRETVYKVLSLSDPTSSNPTPNPTPGPNCVPPPPIDRQGHAYDFVYHLAPNGSSDAYYHGPHPPPPSTIVNYIMKANKHPPFFDPQGLSSAQLLPRATELFQAPFNSAASTTMTTPPSSSTTTTSAPLVSTPSTEAIDALEAELIAGFSASCDERIGESLAKMEQLDREMALQRRDDERYAIGLANASQLQQQQQQQQGASQVQVGSTAMGGGAQHGPGPQGAGQYGGWR</sequence>
<evidence type="ECO:0000256" key="1">
    <source>
        <dbReference type="SAM" id="MobiDB-lite"/>
    </source>
</evidence>
<name>A0A238FFC0_9BASI</name>
<feature type="compositionally biased region" description="Gly residues" evidence="1">
    <location>
        <begin position="262"/>
        <end position="283"/>
    </location>
</feature>
<feature type="region of interest" description="Disordered" evidence="1">
    <location>
        <begin position="28"/>
        <end position="52"/>
    </location>
</feature>
<protein>
    <submittedName>
        <fullName evidence="2">BQ2448_1180 protein</fullName>
    </submittedName>
</protein>
<accession>A0A238FFC0</accession>
<dbReference type="Proteomes" id="UP000198372">
    <property type="component" value="Unassembled WGS sequence"/>
</dbReference>
<dbReference type="OrthoDB" id="2530229at2759"/>
<feature type="compositionally biased region" description="Pro residues" evidence="1">
    <location>
        <begin position="73"/>
        <end position="88"/>
    </location>
</feature>
<feature type="region of interest" description="Disordered" evidence="1">
    <location>
        <begin position="162"/>
        <end position="183"/>
    </location>
</feature>